<dbReference type="InterPro" id="IPR013917">
    <property type="entry name" value="tRNA_wybutosine-synth"/>
</dbReference>
<name>A0A6J4IGZ0_9ACTN</name>
<evidence type="ECO:0000313" key="3">
    <source>
        <dbReference type="EMBL" id="CAA9251491.1"/>
    </source>
</evidence>
<accession>A0A6J4IGZ0</accession>
<evidence type="ECO:0000259" key="1">
    <source>
        <dbReference type="Pfam" id="PF08608"/>
    </source>
</evidence>
<gene>
    <name evidence="3" type="ORF">AVDCRST_MAG20-2290</name>
</gene>
<organism evidence="3">
    <name type="scientific">uncultured Acidimicrobiales bacterium</name>
    <dbReference type="NCBI Taxonomy" id="310071"/>
    <lineage>
        <taxon>Bacteria</taxon>
        <taxon>Bacillati</taxon>
        <taxon>Actinomycetota</taxon>
        <taxon>Acidimicrobiia</taxon>
        <taxon>Acidimicrobiales</taxon>
        <taxon>environmental samples</taxon>
    </lineage>
</organism>
<evidence type="ECO:0000259" key="2">
    <source>
        <dbReference type="Pfam" id="PF11716"/>
    </source>
</evidence>
<feature type="domain" description="tRNA wybutosine-synthesis" evidence="1">
    <location>
        <begin position="182"/>
        <end position="232"/>
    </location>
</feature>
<dbReference type="InterPro" id="IPR017517">
    <property type="entry name" value="Maleyloyr_isom"/>
</dbReference>
<reference evidence="3" key="1">
    <citation type="submission" date="2020-02" db="EMBL/GenBank/DDBJ databases">
        <authorList>
            <person name="Meier V. D."/>
        </authorList>
    </citation>
    <scope>NUCLEOTIDE SEQUENCE</scope>
    <source>
        <strain evidence="3">AVDCRST_MAG20</strain>
    </source>
</reference>
<protein>
    <recommendedName>
        <fullName evidence="4">Mycothiol-dependent maleylpyruvate isomerase metal-binding domain-containing protein</fullName>
    </recommendedName>
</protein>
<dbReference type="Gene3D" id="1.20.120.450">
    <property type="entry name" value="dinb family like domain"/>
    <property type="match status" value="1"/>
</dbReference>
<dbReference type="InterPro" id="IPR017518">
    <property type="entry name" value="CHP03084"/>
</dbReference>
<dbReference type="EMBL" id="CADCSY010000102">
    <property type="protein sequence ID" value="CAA9251491.1"/>
    <property type="molecule type" value="Genomic_DNA"/>
</dbReference>
<proteinExistence type="predicted"/>
<dbReference type="InterPro" id="IPR034660">
    <property type="entry name" value="DinB/YfiT-like"/>
</dbReference>
<feature type="domain" description="Mycothiol-dependent maleylpyruvate isomerase metal-binding" evidence="2">
    <location>
        <begin position="11"/>
        <end position="144"/>
    </location>
</feature>
<dbReference type="NCBIfam" id="TIGR03083">
    <property type="entry name" value="maleylpyruvate isomerase family mycothiol-dependent enzyme"/>
    <property type="match status" value="1"/>
</dbReference>
<dbReference type="Pfam" id="PF08608">
    <property type="entry name" value="Wyosine_form"/>
    <property type="match status" value="1"/>
</dbReference>
<dbReference type="InterPro" id="IPR024344">
    <property type="entry name" value="MDMPI_metal-binding"/>
</dbReference>
<dbReference type="GO" id="GO:0046872">
    <property type="term" value="F:metal ion binding"/>
    <property type="evidence" value="ECO:0007669"/>
    <property type="project" value="InterPro"/>
</dbReference>
<sequence length="260" mass="27780">MTDIRELAADLRAEQEALDEVVARLTPEQWGRPTPSPGWSVADQIGHLTYFDGTAATAVTDPEAFQASIGALLAAEGGVDGLTLHRHLDPGALLAAWRSNRASLHRAVAGLEEGVRVPWYGPSMSGKSFLTARLMECWAHGQDVVDAVGAERPPSDRLRHVAQIGFITRGWTYVNRGVEAPAATIRVELAAPSGGTWHFGPDDADEVVVGPAEDFCLVVTQRRHVDDTALLAPGAASRDWLEKAQAFAGPATDGPLPRGR</sequence>
<dbReference type="Pfam" id="PF11716">
    <property type="entry name" value="MDMPI_N"/>
    <property type="match status" value="1"/>
</dbReference>
<dbReference type="SUPFAM" id="SSF109854">
    <property type="entry name" value="DinB/YfiT-like putative metalloenzymes"/>
    <property type="match status" value="1"/>
</dbReference>
<dbReference type="AlphaFoldDB" id="A0A6J4IGZ0"/>
<dbReference type="NCBIfam" id="TIGR03084">
    <property type="entry name" value="TIGR03084 family metal-binding protein"/>
    <property type="match status" value="1"/>
</dbReference>
<evidence type="ECO:0008006" key="4">
    <source>
        <dbReference type="Google" id="ProtNLM"/>
    </source>
</evidence>